<sequence length="314" mass="36341">MGLGKPLTFKVDGIPSKLAHYVVDKFKASKMEIRTPSGDIKMLYVDSAECRKMKVDYTLNQITFWTMDRLRIRERLEIKGRGFGKVKPVWPQYNSVEETNSKISDVLEKINEEIVDEEIHGVNENEMEDNNIEKLDITVDLESDDNIDVNQVFQNETIEKDEEAKEMDMDQGKEMLYNDEQNKNMFVEVGKVKKIIVDVEQQKKEGRWMRKVKSVTILKMHQVIAWVDIQKEVEEIHQLTDKETNVHAWERDVDPVELRKTVVDANNEATNEEGMKNVEDNDGPSYSLGLTQDGLILTADGEINTGQRIFMKKI</sequence>
<dbReference type="EMBL" id="CM042032">
    <property type="protein sequence ID" value="KAI3775902.1"/>
    <property type="molecule type" value="Genomic_DNA"/>
</dbReference>
<accession>A0ACB9FZA2</accession>
<dbReference type="Proteomes" id="UP001056120">
    <property type="component" value="Linkage Group LG15"/>
</dbReference>
<keyword evidence="2" id="KW-1185">Reference proteome</keyword>
<reference evidence="1 2" key="2">
    <citation type="journal article" date="2022" name="Mol. Ecol. Resour.">
        <title>The genomes of chicory, endive, great burdock and yacon provide insights into Asteraceae paleo-polyploidization history and plant inulin production.</title>
        <authorList>
            <person name="Fan W."/>
            <person name="Wang S."/>
            <person name="Wang H."/>
            <person name="Wang A."/>
            <person name="Jiang F."/>
            <person name="Liu H."/>
            <person name="Zhao H."/>
            <person name="Xu D."/>
            <person name="Zhang Y."/>
        </authorList>
    </citation>
    <scope>NUCLEOTIDE SEQUENCE [LARGE SCALE GENOMIC DNA]</scope>
    <source>
        <strain evidence="2">cv. Yunnan</strain>
        <tissue evidence="1">Leaves</tissue>
    </source>
</reference>
<comment type="caution">
    <text evidence="1">The sequence shown here is derived from an EMBL/GenBank/DDBJ whole genome shotgun (WGS) entry which is preliminary data.</text>
</comment>
<name>A0ACB9FZA2_9ASTR</name>
<evidence type="ECO:0000313" key="2">
    <source>
        <dbReference type="Proteomes" id="UP001056120"/>
    </source>
</evidence>
<organism evidence="1 2">
    <name type="scientific">Smallanthus sonchifolius</name>
    <dbReference type="NCBI Taxonomy" id="185202"/>
    <lineage>
        <taxon>Eukaryota</taxon>
        <taxon>Viridiplantae</taxon>
        <taxon>Streptophyta</taxon>
        <taxon>Embryophyta</taxon>
        <taxon>Tracheophyta</taxon>
        <taxon>Spermatophyta</taxon>
        <taxon>Magnoliopsida</taxon>
        <taxon>eudicotyledons</taxon>
        <taxon>Gunneridae</taxon>
        <taxon>Pentapetalae</taxon>
        <taxon>asterids</taxon>
        <taxon>campanulids</taxon>
        <taxon>Asterales</taxon>
        <taxon>Asteraceae</taxon>
        <taxon>Asteroideae</taxon>
        <taxon>Heliantheae alliance</taxon>
        <taxon>Millerieae</taxon>
        <taxon>Smallanthus</taxon>
    </lineage>
</organism>
<evidence type="ECO:0000313" key="1">
    <source>
        <dbReference type="EMBL" id="KAI3775902.1"/>
    </source>
</evidence>
<protein>
    <submittedName>
        <fullName evidence="1">Uncharacterized protein</fullName>
    </submittedName>
</protein>
<reference evidence="2" key="1">
    <citation type="journal article" date="2022" name="Mol. Ecol. Resour.">
        <title>The genomes of chicory, endive, great burdock and yacon provide insights into Asteraceae palaeo-polyploidization history and plant inulin production.</title>
        <authorList>
            <person name="Fan W."/>
            <person name="Wang S."/>
            <person name="Wang H."/>
            <person name="Wang A."/>
            <person name="Jiang F."/>
            <person name="Liu H."/>
            <person name="Zhao H."/>
            <person name="Xu D."/>
            <person name="Zhang Y."/>
        </authorList>
    </citation>
    <scope>NUCLEOTIDE SEQUENCE [LARGE SCALE GENOMIC DNA]</scope>
    <source>
        <strain evidence="2">cv. Yunnan</strain>
    </source>
</reference>
<proteinExistence type="predicted"/>
<gene>
    <name evidence="1" type="ORF">L1987_45660</name>
</gene>